<dbReference type="EMBL" id="PELR01000036">
    <property type="protein sequence ID" value="RTH06390.1"/>
    <property type="molecule type" value="Genomic_DNA"/>
</dbReference>
<protein>
    <recommendedName>
        <fullName evidence="1">Winged helix-turn helix domain-containing protein</fullName>
    </recommendedName>
</protein>
<feature type="domain" description="Winged helix-turn helix" evidence="1">
    <location>
        <begin position="164"/>
        <end position="219"/>
    </location>
</feature>
<evidence type="ECO:0000313" key="3">
    <source>
        <dbReference type="Proteomes" id="UP000286910"/>
    </source>
</evidence>
<sequence length="229" mass="25853">MVGQDLQDLVPALHLPPQEALLARVVPGLSEEEPGLPRFEGLLVHGISAHALSYPHACPLRIHLTPEEDARLRELETNPVVPFKVRRRAQAVRLAAQGWTAPRIARHLGLDRTTLHRDLRRWLERGIEGLGQRSYLVDGKPPGARPRWTPAMSAFLGELLAGEEAWTAPRLQEALERRFFVTFHPGTVRRKLLEMGYRWKRTRYVPTGKPTAEERERFAAALGEAERGG</sequence>
<reference evidence="2 3" key="1">
    <citation type="journal article" date="2019" name="Extremophiles">
        <title>Biogeography of thermophiles and predominance of Thermus scotoductus in domestic water heaters.</title>
        <authorList>
            <person name="Wilpiszeski R.L."/>
            <person name="Zhang Z."/>
            <person name="House C.H."/>
        </authorList>
    </citation>
    <scope>NUCLEOTIDE SEQUENCE [LARGE SCALE GENOMIC DNA]</scope>
    <source>
        <strain evidence="2 3">32_S32</strain>
    </source>
</reference>
<accession>A0A430RFA5</accession>
<organism evidence="2 3">
    <name type="scientific">Thermus scotoductus</name>
    <dbReference type="NCBI Taxonomy" id="37636"/>
    <lineage>
        <taxon>Bacteria</taxon>
        <taxon>Thermotogati</taxon>
        <taxon>Deinococcota</taxon>
        <taxon>Deinococci</taxon>
        <taxon>Thermales</taxon>
        <taxon>Thermaceae</taxon>
        <taxon>Thermus</taxon>
    </lineage>
</organism>
<dbReference type="Proteomes" id="UP000286910">
    <property type="component" value="Unassembled WGS sequence"/>
</dbReference>
<dbReference type="InterPro" id="IPR025959">
    <property type="entry name" value="Winged_HTH_dom"/>
</dbReference>
<gene>
    <name evidence="2" type="ORF">CSW45_01855</name>
</gene>
<comment type="caution">
    <text evidence="2">The sequence shown here is derived from an EMBL/GenBank/DDBJ whole genome shotgun (WGS) entry which is preliminary data.</text>
</comment>
<dbReference type="InterPro" id="IPR009057">
    <property type="entry name" value="Homeodomain-like_sf"/>
</dbReference>
<dbReference type="SUPFAM" id="SSF46689">
    <property type="entry name" value="Homeodomain-like"/>
    <property type="match status" value="1"/>
</dbReference>
<evidence type="ECO:0000313" key="2">
    <source>
        <dbReference type="EMBL" id="RTH06390.1"/>
    </source>
</evidence>
<dbReference type="AlphaFoldDB" id="A0A430RFA5"/>
<dbReference type="Pfam" id="PF13592">
    <property type="entry name" value="HTH_33"/>
    <property type="match status" value="1"/>
</dbReference>
<dbReference type="Pfam" id="PF13384">
    <property type="entry name" value="HTH_23"/>
    <property type="match status" value="1"/>
</dbReference>
<name>A0A430RFA5_THESC</name>
<evidence type="ECO:0000259" key="1">
    <source>
        <dbReference type="Pfam" id="PF13592"/>
    </source>
</evidence>
<proteinExistence type="predicted"/>